<dbReference type="AlphaFoldDB" id="C5A4Q0"/>
<dbReference type="GeneID" id="7988924"/>
<sequence length="617" mass="67870">MTFVDYAIPLLLFIPAVSGVLAWLFDRDIVREIFGLIGGLSPLVIIAITYGKLGDGIKWTVDTGVFKLFFQLEHMSWYLAAVAAVVAAAMAFGMVSTSRSGYEWMFALFSVSGLLGVFLSGDFAGFFLFWELMTFASFMMVLRYNKRASLKYFVLSIIGAYAMLLAIAILYAKTGTLEFQSLRRMVVYAAYGMVPLTKTDMVLVYALFLVAFGVKAGTWPLHVWAPDAYSETNQSYTTFFSGALSKAGAYGFVLMFILLGVKLYTDLGTFRGHPLFTYILAWLGAITVVVAGFLAVLQEDLRKLLAYSSVSQVGYIVLALGVGSGIGFTGAFFHILSHAVFKGLFWLITAALILRTGKTRFEDFGGLAEKMPVTFAMALIAVLSLAGIPPMAGFASKWLIYEAAISAHMPLVAGAIFLGSAIAFAYVVRFLYAIWFGQRPSDLDDVEEAPLPLLVGMTILAIPNVVFGIAPGLVVRFLNKFINTGVAVNSYYSISTGVGTYNALSVALILVVGLAIAGLIYIYGARARRIPLTNTYQSGNPVTEDYNLSMRRNFYRPLAEALEFWLKYSFDRFYARVAKIAEDFADWLREGFYNGNVQAYSWYLAIVLLILALWGVL</sequence>
<dbReference type="HOGENOM" id="CLU_007100_9_5_2"/>
<feature type="transmembrane region" description="Helical" evidence="6">
    <location>
        <begin position="6"/>
        <end position="26"/>
    </location>
</feature>
<dbReference type="InterPro" id="IPR050586">
    <property type="entry name" value="CPA3_Na-H_Antiporter_D"/>
</dbReference>
<organism evidence="8 9">
    <name type="scientific">Thermococcus gammatolerans (strain DSM 15229 / JCM 11827 / EJ3)</name>
    <dbReference type="NCBI Taxonomy" id="593117"/>
    <lineage>
        <taxon>Archaea</taxon>
        <taxon>Methanobacteriati</taxon>
        <taxon>Methanobacteriota</taxon>
        <taxon>Thermococci</taxon>
        <taxon>Thermococcales</taxon>
        <taxon>Thermococcaceae</taxon>
        <taxon>Thermococcus</taxon>
    </lineage>
</organism>
<dbReference type="STRING" id="593117.TGAM_0710"/>
<feature type="transmembrane region" description="Helical" evidence="6">
    <location>
        <begin position="304"/>
        <end position="326"/>
    </location>
</feature>
<feature type="transmembrane region" description="Helical" evidence="6">
    <location>
        <begin position="453"/>
        <end position="478"/>
    </location>
</feature>
<dbReference type="RefSeq" id="WP_015858330.1">
    <property type="nucleotide sequence ID" value="NC_012804.1"/>
</dbReference>
<feature type="transmembrane region" description="Helical" evidence="6">
    <location>
        <begin position="375"/>
        <end position="395"/>
    </location>
</feature>
<dbReference type="PANTHER" id="PTHR42703:SF1">
    <property type="entry name" value="NA(+)_H(+) ANTIPORTER SUBUNIT D1"/>
    <property type="match status" value="1"/>
</dbReference>
<dbReference type="PaxDb" id="593117-TGAM_0710"/>
<dbReference type="eggNOG" id="arCOG01537">
    <property type="taxonomic scope" value="Archaea"/>
</dbReference>
<evidence type="ECO:0000256" key="5">
    <source>
        <dbReference type="ARBA" id="ARBA00023136"/>
    </source>
</evidence>
<feature type="transmembrane region" description="Helical" evidence="6">
    <location>
        <begin position="236"/>
        <end position="259"/>
    </location>
</feature>
<dbReference type="InterPro" id="IPR001750">
    <property type="entry name" value="ND/Mrp_TM"/>
</dbReference>
<feature type="transmembrane region" description="Helical" evidence="6">
    <location>
        <begin position="279"/>
        <end position="297"/>
    </location>
</feature>
<dbReference type="OrthoDB" id="371891at2157"/>
<dbReference type="EC" id="1.6.5.3" evidence="8"/>
<keyword evidence="4 6" id="KW-1133">Transmembrane helix</keyword>
<dbReference type="GO" id="GO:0016491">
    <property type="term" value="F:oxidoreductase activity"/>
    <property type="evidence" value="ECO:0007669"/>
    <property type="project" value="UniProtKB-KW"/>
</dbReference>
<dbReference type="KEGG" id="tga:TGAM_0710"/>
<evidence type="ECO:0000259" key="7">
    <source>
        <dbReference type="Pfam" id="PF00361"/>
    </source>
</evidence>
<keyword evidence="2" id="KW-1003">Cell membrane</keyword>
<proteinExistence type="predicted"/>
<feature type="transmembrane region" description="Helical" evidence="6">
    <location>
        <begin position="152"/>
        <end position="172"/>
    </location>
</feature>
<keyword evidence="3 6" id="KW-0812">Transmembrane</keyword>
<feature type="transmembrane region" description="Helical" evidence="6">
    <location>
        <begin position="75"/>
        <end position="95"/>
    </location>
</feature>
<feature type="transmembrane region" description="Helical" evidence="6">
    <location>
        <begin position="498"/>
        <end position="523"/>
    </location>
</feature>
<comment type="subcellular location">
    <subcellularLocation>
        <location evidence="1">Cell membrane</location>
        <topology evidence="1">Multi-pass membrane protein</topology>
    </subcellularLocation>
</comment>
<accession>C5A4Q0</accession>
<feature type="domain" description="NADH:quinone oxidoreductase/Mrp antiporter transmembrane" evidence="7">
    <location>
        <begin position="120"/>
        <end position="422"/>
    </location>
</feature>
<dbReference type="NCBIfam" id="NF006419">
    <property type="entry name" value="PRK08668.1"/>
    <property type="match status" value="1"/>
</dbReference>
<feature type="transmembrane region" description="Helical" evidence="6">
    <location>
        <begin position="202"/>
        <end position="224"/>
    </location>
</feature>
<name>C5A4Q0_THEGJ</name>
<dbReference type="EMBL" id="CP001398">
    <property type="protein sequence ID" value="ACS33212.1"/>
    <property type="molecule type" value="Genomic_DNA"/>
</dbReference>
<feature type="transmembrane region" description="Helical" evidence="6">
    <location>
        <begin position="102"/>
        <end position="121"/>
    </location>
</feature>
<dbReference type="Pfam" id="PF00361">
    <property type="entry name" value="Proton_antipo_M"/>
    <property type="match status" value="1"/>
</dbReference>
<dbReference type="PATRIC" id="fig|593117.10.peg.710"/>
<feature type="transmembrane region" description="Helical" evidence="6">
    <location>
        <begin position="599"/>
        <end position="616"/>
    </location>
</feature>
<feature type="transmembrane region" description="Helical" evidence="6">
    <location>
        <begin position="332"/>
        <end position="354"/>
    </location>
</feature>
<keyword evidence="9" id="KW-1185">Reference proteome</keyword>
<evidence type="ECO:0000313" key="8">
    <source>
        <dbReference type="EMBL" id="ACS33212.1"/>
    </source>
</evidence>
<reference evidence="8 9" key="1">
    <citation type="journal article" date="2007" name="Genome Biol.">
        <title>Genome analysis and genome-wide proteomics of Thermococcus gammatolerans, the most radioresistant organism known amongst the Archaea.</title>
        <authorList>
            <person name="Zivanovic Y."/>
            <person name="Armengaud J."/>
            <person name="Lagorce A."/>
            <person name="Leplat C."/>
            <person name="Guerin P."/>
            <person name="Dutertre M."/>
            <person name="Anthouard V."/>
            <person name="Forterre P."/>
            <person name="Wincker P."/>
            <person name="Confalonieri F."/>
        </authorList>
    </citation>
    <scope>NUCLEOTIDE SEQUENCE [LARGE SCALE GENOMIC DNA]</scope>
    <source>
        <strain evidence="9">DSM 15229 / JCM 11827 / EJ3</strain>
    </source>
</reference>
<evidence type="ECO:0000256" key="6">
    <source>
        <dbReference type="SAM" id="Phobius"/>
    </source>
</evidence>
<protein>
    <submittedName>
        <fullName evidence="8">Membrane bound oxidoreductase, MbxH' subunit (MbxH2)</fullName>
        <ecNumber evidence="8">1.6.5.3</ecNumber>
    </submittedName>
</protein>
<feature type="transmembrane region" description="Helical" evidence="6">
    <location>
        <begin position="407"/>
        <end position="432"/>
    </location>
</feature>
<feature type="transmembrane region" description="Helical" evidence="6">
    <location>
        <begin position="33"/>
        <end position="51"/>
    </location>
</feature>
<gene>
    <name evidence="8" type="primary">mbxH2</name>
    <name evidence="8" type="ordered locus">TGAM_0710</name>
</gene>
<evidence type="ECO:0000313" key="9">
    <source>
        <dbReference type="Proteomes" id="UP000001488"/>
    </source>
</evidence>
<dbReference type="PANTHER" id="PTHR42703">
    <property type="entry name" value="NADH DEHYDROGENASE"/>
    <property type="match status" value="1"/>
</dbReference>
<evidence type="ECO:0000256" key="1">
    <source>
        <dbReference type="ARBA" id="ARBA00004651"/>
    </source>
</evidence>
<keyword evidence="5 6" id="KW-0472">Membrane</keyword>
<evidence type="ECO:0000256" key="2">
    <source>
        <dbReference type="ARBA" id="ARBA00022475"/>
    </source>
</evidence>
<dbReference type="GO" id="GO:0005886">
    <property type="term" value="C:plasma membrane"/>
    <property type="evidence" value="ECO:0007669"/>
    <property type="project" value="UniProtKB-SubCell"/>
</dbReference>
<evidence type="ECO:0000256" key="3">
    <source>
        <dbReference type="ARBA" id="ARBA00022692"/>
    </source>
</evidence>
<evidence type="ECO:0000256" key="4">
    <source>
        <dbReference type="ARBA" id="ARBA00022989"/>
    </source>
</evidence>
<keyword evidence="8" id="KW-0560">Oxidoreductase</keyword>
<dbReference type="Proteomes" id="UP000001488">
    <property type="component" value="Chromosome"/>
</dbReference>